<evidence type="ECO:0000313" key="4">
    <source>
        <dbReference type="Proteomes" id="UP000025227"/>
    </source>
</evidence>
<evidence type="ECO:0000313" key="5">
    <source>
        <dbReference type="WBParaSite" id="HCON_00084370-00001"/>
    </source>
</evidence>
<dbReference type="Proteomes" id="UP000025227">
    <property type="component" value="Unplaced"/>
</dbReference>
<organism evidence="4 5">
    <name type="scientific">Haemonchus contortus</name>
    <name type="common">Barber pole worm</name>
    <dbReference type="NCBI Taxonomy" id="6289"/>
    <lineage>
        <taxon>Eukaryota</taxon>
        <taxon>Metazoa</taxon>
        <taxon>Ecdysozoa</taxon>
        <taxon>Nematoda</taxon>
        <taxon>Chromadorea</taxon>
        <taxon>Rhabditida</taxon>
        <taxon>Rhabditina</taxon>
        <taxon>Rhabditomorpha</taxon>
        <taxon>Strongyloidea</taxon>
        <taxon>Trichostrongylidae</taxon>
        <taxon>Haemonchus</taxon>
    </lineage>
</organism>
<proteinExistence type="predicted"/>
<dbReference type="OrthoDB" id="5872423at2759"/>
<protein>
    <submittedName>
        <fullName evidence="5">CUB domain-containing protein</fullName>
    </submittedName>
</protein>
<keyword evidence="4" id="KW-1185">Reference proteome</keyword>
<keyword evidence="1" id="KW-0175">Coiled coil</keyword>
<evidence type="ECO:0000256" key="1">
    <source>
        <dbReference type="SAM" id="Coils"/>
    </source>
</evidence>
<feature type="chain" id="PRO_5029640327" evidence="3">
    <location>
        <begin position="19"/>
        <end position="397"/>
    </location>
</feature>
<evidence type="ECO:0000256" key="3">
    <source>
        <dbReference type="SAM" id="SignalP"/>
    </source>
</evidence>
<reference evidence="5" key="1">
    <citation type="submission" date="2020-12" db="UniProtKB">
        <authorList>
            <consortium name="WormBaseParasite"/>
        </authorList>
    </citation>
    <scope>IDENTIFICATION</scope>
    <source>
        <strain evidence="5">MHco3</strain>
    </source>
</reference>
<evidence type="ECO:0000256" key="2">
    <source>
        <dbReference type="SAM" id="MobiDB-lite"/>
    </source>
</evidence>
<feature type="region of interest" description="Disordered" evidence="2">
    <location>
        <begin position="23"/>
        <end position="85"/>
    </location>
</feature>
<feature type="compositionally biased region" description="Low complexity" evidence="2">
    <location>
        <begin position="23"/>
        <end position="84"/>
    </location>
</feature>
<feature type="coiled-coil region" evidence="1">
    <location>
        <begin position="158"/>
        <end position="192"/>
    </location>
</feature>
<feature type="signal peptide" evidence="3">
    <location>
        <begin position="1"/>
        <end position="18"/>
    </location>
</feature>
<dbReference type="AlphaFoldDB" id="A0A7I4YD46"/>
<dbReference type="WBParaSite" id="HCON_00084370-00001">
    <property type="protein sequence ID" value="HCON_00084370-00001"/>
    <property type="gene ID" value="HCON_00084370"/>
</dbReference>
<name>A0A7I4YD46_HAECO</name>
<keyword evidence="3" id="KW-0732">Signal</keyword>
<sequence length="397" mass="43163">MRLLYIFGLFIVLTWAEGDDPVTTNATEPALTSTTTTTTTLPTTESSNESSPANETAAASLPTTTASPAGEGTKASTTTKGPTTLPNVPVEYVEFKRSCTVDGDCEYTLIAPHNDQKFLATEKSLVDNDYNEVSNISDKIQQFQKTIADSTGDAQKKMQQLAQRLQKAQMLLDLYQSQLQQIKSDLDETEYQLQFPNLYINTLKYNPQQCYAKCLIPPTTTPAPTTPTPGPTTTPSPCKKYECHNGATECETDSSNTPHCLCPGNLDGYQHCDTGACSDAGILITTNSSITNPFYSPGFYGPDSNNFTAPPKDIVCSWTLQTSTGQGGYNATNFDFTKLDTTTSSLIFYTPNGAEVRATNQFSQKKLDSVLSQSPITVEFRADGGSTSSFFFDMIEL</sequence>
<accession>A0A7I4YD46</accession>